<dbReference type="PROSITE" id="PS50110">
    <property type="entry name" value="RESPONSE_REGULATORY"/>
    <property type="match status" value="1"/>
</dbReference>
<sequence length="922" mass="98558">MRNPTLSARLLLVASAALLPLAIVCGFALHGLLKGQRDQTQASTLGVARALATAVDSELRLTVAALQALALTEPLGVAESSGLVDALLLSKGLRASHPEWRGVLLVAPDGKVIFSTEGDVTGRSAGVVEAASLAQVVRTGQPAVGPLTPGPRGNLAFAVRVPVVRNEQVRYVLTAIVRPEAVSAVLTRQRVPEGWAVSIFDSNDLRVARSREDERFRGMAPSDSLKQLLGSRNGRQEFVGTTRNVDGTHVQTAVSRLDIAPWTVALGAPTAVAEDAMRRTLIAYGGGLLVSLLVGGLAAWWVSRTITRPMARLRQSADALGLGQPVTGVRSGIAEIDAVGNALSSSATQRLQHEVERECLLGAERDARTAAQAAQLRLERLVSASAALSRSLEEDSTLHAIAEVIVPDVADLCRIDLLDENDVLQRKLTHHADPVRSAQIAAMVGHREAPAGVPGFFPWAIETGQTFLHNLDEPGLLDTFHPQLRDFVQALDITAGCVVPLVARGRTIGAMAILQDRSKRRFGPEDGALIGELAQRAALALDNVRLLASARQAQSQAEIASKAKDEFLAMLGHELRNPLAPISLALTLIERRDGTAFPRERQIIERQVKHLSRLVDDLLDISRIVSGKIVLRPERIDLRDIVAKAIELTLPALHARGQMPHLALPDAPVAVQGDPLRLAQIVGNLLNNAVKFTQPDERIDIVLRTHDGHAELTVADAGIGIAPELLTQVFERFVQGEQQLQRAAGGLGLGLAIARSLARLHGGTIEAHSAGAGQGSSFIVRLPLARDEAPAALPAVAAHADTRPRLKLLLVDDNRDALVVLADWLTLEGHDVSTADSAETALELMDTTRFDAGIFDIGLPGLSGHDLARRVRADPRSQGMVLVALTGYGQESDRSKALAAGFDAHFPKPPDLERIQDALYRT</sequence>
<dbReference type="CDD" id="cd18774">
    <property type="entry name" value="PDC2_HK_sensor"/>
    <property type="match status" value="1"/>
</dbReference>
<accession>A0A679JDU6</accession>
<dbReference type="Gene3D" id="3.30.450.40">
    <property type="match status" value="1"/>
</dbReference>
<dbReference type="GO" id="GO:0000155">
    <property type="term" value="F:phosphorelay sensor kinase activity"/>
    <property type="evidence" value="ECO:0007669"/>
    <property type="project" value="InterPro"/>
</dbReference>
<dbReference type="InterPro" id="IPR036097">
    <property type="entry name" value="HisK_dim/P_sf"/>
</dbReference>
<protein>
    <recommendedName>
        <fullName evidence="3">histidine kinase</fullName>
        <ecNumber evidence="3">2.7.13.3</ecNumber>
    </recommendedName>
</protein>
<keyword evidence="8" id="KW-1133">Transmembrane helix</keyword>
<dbReference type="InterPro" id="IPR011006">
    <property type="entry name" value="CheY-like_superfamily"/>
</dbReference>
<keyword evidence="8" id="KW-0472">Membrane</keyword>
<feature type="domain" description="Histidine kinase" evidence="9">
    <location>
        <begin position="570"/>
        <end position="786"/>
    </location>
</feature>
<dbReference type="InterPro" id="IPR001789">
    <property type="entry name" value="Sig_transdc_resp-reg_receiver"/>
</dbReference>
<evidence type="ECO:0000256" key="7">
    <source>
        <dbReference type="PROSITE-ProRule" id="PRU00169"/>
    </source>
</evidence>
<dbReference type="SUPFAM" id="SSF55781">
    <property type="entry name" value="GAF domain-like"/>
    <property type="match status" value="1"/>
</dbReference>
<feature type="modified residue" description="4-aspartylphosphate" evidence="7">
    <location>
        <position position="856"/>
    </location>
</feature>
<keyword evidence="5 11" id="KW-0808">Transferase</keyword>
<keyword evidence="6" id="KW-0418">Kinase</keyword>
<dbReference type="SMART" id="SM00065">
    <property type="entry name" value="GAF"/>
    <property type="match status" value="1"/>
</dbReference>
<evidence type="ECO:0000256" key="2">
    <source>
        <dbReference type="ARBA" id="ARBA00004429"/>
    </source>
</evidence>
<dbReference type="InterPro" id="IPR003594">
    <property type="entry name" value="HATPase_dom"/>
</dbReference>
<dbReference type="Pfam" id="PF00512">
    <property type="entry name" value="HisKA"/>
    <property type="match status" value="1"/>
</dbReference>
<dbReference type="EC" id="2.7.13.3" evidence="3"/>
<dbReference type="Gene3D" id="6.10.340.10">
    <property type="match status" value="1"/>
</dbReference>
<dbReference type="PROSITE" id="PS50109">
    <property type="entry name" value="HIS_KIN"/>
    <property type="match status" value="1"/>
</dbReference>
<reference evidence="11" key="1">
    <citation type="submission" date="2019-12" db="EMBL/GenBank/DDBJ databases">
        <authorList>
            <person name="Cremers G."/>
        </authorList>
    </citation>
    <scope>NUCLEOTIDE SEQUENCE</scope>
    <source>
        <strain evidence="11">Vvax</strain>
    </source>
</reference>
<keyword evidence="8" id="KW-0812">Transmembrane</keyword>
<dbReference type="SMART" id="SM00448">
    <property type="entry name" value="REC"/>
    <property type="match status" value="1"/>
</dbReference>
<evidence type="ECO:0000256" key="5">
    <source>
        <dbReference type="ARBA" id="ARBA00022679"/>
    </source>
</evidence>
<dbReference type="Gene3D" id="3.30.565.10">
    <property type="entry name" value="Histidine kinase-like ATPase, C-terminal domain"/>
    <property type="match status" value="1"/>
</dbReference>
<dbReference type="GO" id="GO:0005886">
    <property type="term" value="C:plasma membrane"/>
    <property type="evidence" value="ECO:0007669"/>
    <property type="project" value="UniProtKB-SubCell"/>
</dbReference>
<dbReference type="Gene3D" id="1.10.287.130">
    <property type="match status" value="1"/>
</dbReference>
<proteinExistence type="predicted"/>
<evidence type="ECO:0000256" key="3">
    <source>
        <dbReference type="ARBA" id="ARBA00012438"/>
    </source>
</evidence>
<comment type="catalytic activity">
    <reaction evidence="1">
        <text>ATP + protein L-histidine = ADP + protein N-phospho-L-histidine.</text>
        <dbReference type="EC" id="2.7.13.3"/>
    </reaction>
</comment>
<evidence type="ECO:0000313" key="11">
    <source>
        <dbReference type="EMBL" id="CAA2109576.1"/>
    </source>
</evidence>
<evidence type="ECO:0000256" key="6">
    <source>
        <dbReference type="ARBA" id="ARBA00022777"/>
    </source>
</evidence>
<feature type="transmembrane region" description="Helical" evidence="8">
    <location>
        <begin position="281"/>
        <end position="302"/>
    </location>
</feature>
<dbReference type="PANTHER" id="PTHR43547:SF2">
    <property type="entry name" value="HYBRID SIGNAL TRANSDUCTION HISTIDINE KINASE C"/>
    <property type="match status" value="1"/>
</dbReference>
<evidence type="ECO:0000256" key="4">
    <source>
        <dbReference type="ARBA" id="ARBA00022553"/>
    </source>
</evidence>
<dbReference type="SUPFAM" id="SSF47384">
    <property type="entry name" value="Homodimeric domain of signal transducing histidine kinase"/>
    <property type="match status" value="1"/>
</dbReference>
<dbReference type="SMART" id="SM00388">
    <property type="entry name" value="HisKA"/>
    <property type="match status" value="1"/>
</dbReference>
<evidence type="ECO:0000259" key="10">
    <source>
        <dbReference type="PROSITE" id="PS50110"/>
    </source>
</evidence>
<dbReference type="CDD" id="cd00082">
    <property type="entry name" value="HisKA"/>
    <property type="match status" value="1"/>
</dbReference>
<evidence type="ECO:0000259" key="9">
    <source>
        <dbReference type="PROSITE" id="PS50109"/>
    </source>
</evidence>
<dbReference type="CDD" id="cd17580">
    <property type="entry name" value="REC_2_DhkD-like"/>
    <property type="match status" value="1"/>
</dbReference>
<dbReference type="Pfam" id="PF00072">
    <property type="entry name" value="Response_reg"/>
    <property type="match status" value="1"/>
</dbReference>
<comment type="subcellular location">
    <subcellularLocation>
        <location evidence="2">Cell inner membrane</location>
        <topology evidence="2">Multi-pass membrane protein</topology>
    </subcellularLocation>
</comment>
<dbReference type="SUPFAM" id="SSF55874">
    <property type="entry name" value="ATPase domain of HSP90 chaperone/DNA topoisomerase II/histidine kinase"/>
    <property type="match status" value="1"/>
</dbReference>
<dbReference type="PRINTS" id="PR00344">
    <property type="entry name" value="BCTRLSENSOR"/>
</dbReference>
<dbReference type="FunFam" id="3.30.565.10:FF:000006">
    <property type="entry name" value="Sensor histidine kinase WalK"/>
    <property type="match status" value="1"/>
</dbReference>
<dbReference type="EMBL" id="LR743508">
    <property type="protein sequence ID" value="CAA2109576.1"/>
    <property type="molecule type" value="Genomic_DNA"/>
</dbReference>
<dbReference type="Pfam" id="PF02518">
    <property type="entry name" value="HATPase_c"/>
    <property type="match status" value="1"/>
</dbReference>
<dbReference type="InterPro" id="IPR004358">
    <property type="entry name" value="Sig_transdc_His_kin-like_C"/>
</dbReference>
<feature type="domain" description="Response regulatory" evidence="10">
    <location>
        <begin position="807"/>
        <end position="922"/>
    </location>
</feature>
<organism evidence="11">
    <name type="scientific">Variovorax paradoxus</name>
    <dbReference type="NCBI Taxonomy" id="34073"/>
    <lineage>
        <taxon>Bacteria</taxon>
        <taxon>Pseudomonadati</taxon>
        <taxon>Pseudomonadota</taxon>
        <taxon>Betaproteobacteria</taxon>
        <taxon>Burkholderiales</taxon>
        <taxon>Comamonadaceae</taxon>
        <taxon>Variovorax</taxon>
    </lineage>
</organism>
<dbReference type="Pfam" id="PF13185">
    <property type="entry name" value="GAF_2"/>
    <property type="match status" value="1"/>
</dbReference>
<dbReference type="RefSeq" id="WP_339093525.1">
    <property type="nucleotide sequence ID" value="NZ_LR743508.1"/>
</dbReference>
<dbReference type="AlphaFoldDB" id="A0A679JDU6"/>
<dbReference type="InterPro" id="IPR036890">
    <property type="entry name" value="HATPase_C_sf"/>
</dbReference>
<dbReference type="Gene3D" id="3.40.50.2300">
    <property type="match status" value="1"/>
</dbReference>
<dbReference type="SMART" id="SM00387">
    <property type="entry name" value="HATPase_c"/>
    <property type="match status" value="1"/>
</dbReference>
<name>A0A679JDU6_VARPD</name>
<evidence type="ECO:0000256" key="8">
    <source>
        <dbReference type="SAM" id="Phobius"/>
    </source>
</evidence>
<dbReference type="PANTHER" id="PTHR43547">
    <property type="entry name" value="TWO-COMPONENT HISTIDINE KINASE"/>
    <property type="match status" value="1"/>
</dbReference>
<dbReference type="InterPro" id="IPR005467">
    <property type="entry name" value="His_kinase_dom"/>
</dbReference>
<keyword evidence="4 7" id="KW-0597">Phosphoprotein</keyword>
<dbReference type="SUPFAM" id="SSF52172">
    <property type="entry name" value="CheY-like"/>
    <property type="match status" value="1"/>
</dbReference>
<dbReference type="InterPro" id="IPR003018">
    <property type="entry name" value="GAF"/>
</dbReference>
<dbReference type="InterPro" id="IPR029016">
    <property type="entry name" value="GAF-like_dom_sf"/>
</dbReference>
<dbReference type="InterPro" id="IPR003661">
    <property type="entry name" value="HisK_dim/P_dom"/>
</dbReference>
<gene>
    <name evidence="11" type="primary">bvgS</name>
    <name evidence="11" type="ORF">VVAX_05847</name>
</gene>
<evidence type="ECO:0000256" key="1">
    <source>
        <dbReference type="ARBA" id="ARBA00000085"/>
    </source>
</evidence>